<dbReference type="GO" id="GO:0006094">
    <property type="term" value="P:gluconeogenesis"/>
    <property type="evidence" value="ECO:0007669"/>
    <property type="project" value="UniProtKB-UniPathway"/>
</dbReference>
<comment type="caution">
    <text evidence="12">The sequence shown here is derived from an EMBL/GenBank/DDBJ whole genome shotgun (WGS) entry which is preliminary data.</text>
</comment>
<dbReference type="PANTHER" id="PTHR21139:SF41">
    <property type="entry name" value="TRIOSEPHOSPHATE ISOMERASE"/>
    <property type="match status" value="1"/>
</dbReference>
<evidence type="ECO:0000256" key="6">
    <source>
        <dbReference type="ARBA" id="ARBA00011940"/>
    </source>
</evidence>
<dbReference type="PROSITE" id="PS00171">
    <property type="entry name" value="TIM_1"/>
    <property type="match status" value="1"/>
</dbReference>
<dbReference type="GO" id="GO:0005829">
    <property type="term" value="C:cytosol"/>
    <property type="evidence" value="ECO:0007669"/>
    <property type="project" value="TreeGrafter"/>
</dbReference>
<gene>
    <name evidence="12" type="ORF">RDB_LOCUS178181</name>
</gene>
<name>A0A8H3EA79_9AGAM</name>
<comment type="subunit">
    <text evidence="5">Homodimer.</text>
</comment>
<evidence type="ECO:0000256" key="3">
    <source>
        <dbReference type="ARBA" id="ARBA00004742"/>
    </source>
</evidence>
<dbReference type="InterPro" id="IPR035990">
    <property type="entry name" value="TIM_sf"/>
</dbReference>
<evidence type="ECO:0000256" key="4">
    <source>
        <dbReference type="ARBA" id="ARBA00007422"/>
    </source>
</evidence>
<evidence type="ECO:0000313" key="12">
    <source>
        <dbReference type="EMBL" id="CAE7227340.1"/>
    </source>
</evidence>
<evidence type="ECO:0000256" key="1">
    <source>
        <dbReference type="ARBA" id="ARBA00000474"/>
    </source>
</evidence>
<dbReference type="PROSITE" id="PS51440">
    <property type="entry name" value="TIM_2"/>
    <property type="match status" value="1"/>
</dbReference>
<evidence type="ECO:0000256" key="10">
    <source>
        <dbReference type="ARBA" id="ARBA00023235"/>
    </source>
</evidence>
<keyword evidence="9 11" id="KW-0324">Glycolysis</keyword>
<dbReference type="InterPro" id="IPR020861">
    <property type="entry name" value="Triosephosphate_isomerase_AS"/>
</dbReference>
<accession>A0A8H3EA79</accession>
<reference evidence="12" key="1">
    <citation type="submission" date="2021-01" db="EMBL/GenBank/DDBJ databases">
        <authorList>
            <person name="Kaushik A."/>
        </authorList>
    </citation>
    <scope>NUCLEOTIDE SEQUENCE</scope>
    <source>
        <strain evidence="12">AG5</strain>
    </source>
</reference>
<dbReference type="GO" id="GO:0046166">
    <property type="term" value="P:glyceraldehyde-3-phosphate biosynthetic process"/>
    <property type="evidence" value="ECO:0007669"/>
    <property type="project" value="TreeGrafter"/>
</dbReference>
<dbReference type="InterPro" id="IPR000652">
    <property type="entry name" value="Triosephosphate_isomerase"/>
</dbReference>
<comment type="pathway">
    <text evidence="3 11">Carbohydrate biosynthesis; gluconeogenesis.</text>
</comment>
<comment type="similarity">
    <text evidence="4 11">Belongs to the triosephosphate isomerase family.</text>
</comment>
<evidence type="ECO:0000256" key="9">
    <source>
        <dbReference type="ARBA" id="ARBA00023152"/>
    </source>
</evidence>
<dbReference type="GO" id="GO:0004807">
    <property type="term" value="F:triose-phosphate isomerase activity"/>
    <property type="evidence" value="ECO:0007669"/>
    <property type="project" value="UniProtKB-EC"/>
</dbReference>
<dbReference type="CDD" id="cd00311">
    <property type="entry name" value="TIM"/>
    <property type="match status" value="1"/>
</dbReference>
<dbReference type="SUPFAM" id="SSF51351">
    <property type="entry name" value="Triosephosphate isomerase (TIM)"/>
    <property type="match status" value="1"/>
</dbReference>
<sequence length="252" mass="26896">MSRRFFVGGNFKMNGTVKSIQEIIENLNNAKLDSNTEVVIAPPALYLLSSLAAAKNNIQVAAQNAYIKSSGAYTGEISPAQLVDAGIPWVILGHSERRTLFGDTDEVVADKTKAALDAGLSVILCIGETLDEREAGITIKVCERQLDAVKAKVSDWTKIVIAYEPVWAIGTGKVATCQQAQEVHKDIRGWVANKINRETADAIRIIYGGSVNAGNCKQSAAEVDVDGFLVGGASLKPEFVDIVNATAYPSGN</sequence>
<dbReference type="EC" id="5.3.1.1" evidence="6 11"/>
<organism evidence="12 13">
    <name type="scientific">Rhizoctonia solani</name>
    <dbReference type="NCBI Taxonomy" id="456999"/>
    <lineage>
        <taxon>Eukaryota</taxon>
        <taxon>Fungi</taxon>
        <taxon>Dikarya</taxon>
        <taxon>Basidiomycota</taxon>
        <taxon>Agaricomycotina</taxon>
        <taxon>Agaricomycetes</taxon>
        <taxon>Cantharellales</taxon>
        <taxon>Ceratobasidiaceae</taxon>
        <taxon>Rhizoctonia</taxon>
    </lineage>
</organism>
<dbReference type="AlphaFoldDB" id="A0A8H3EA79"/>
<dbReference type="Gene3D" id="3.20.20.70">
    <property type="entry name" value="Aldolase class I"/>
    <property type="match status" value="1"/>
</dbReference>
<evidence type="ECO:0000256" key="2">
    <source>
        <dbReference type="ARBA" id="ARBA00004680"/>
    </source>
</evidence>
<dbReference type="UniPathway" id="UPA00138"/>
<dbReference type="GO" id="GO:0006096">
    <property type="term" value="P:glycolytic process"/>
    <property type="evidence" value="ECO:0007669"/>
    <property type="project" value="UniProtKB-UniPathway"/>
</dbReference>
<evidence type="ECO:0000256" key="8">
    <source>
        <dbReference type="ARBA" id="ARBA00022432"/>
    </source>
</evidence>
<dbReference type="InterPro" id="IPR013785">
    <property type="entry name" value="Aldolase_TIM"/>
</dbReference>
<evidence type="ECO:0000256" key="11">
    <source>
        <dbReference type="RuleBase" id="RU363013"/>
    </source>
</evidence>
<evidence type="ECO:0000256" key="7">
    <source>
        <dbReference type="ARBA" id="ARBA00019397"/>
    </source>
</evidence>
<dbReference type="UniPathway" id="UPA00109">
    <property type="reaction ID" value="UER00189"/>
</dbReference>
<dbReference type="HAMAP" id="MF_00147_B">
    <property type="entry name" value="TIM_B"/>
    <property type="match status" value="1"/>
</dbReference>
<comment type="catalytic activity">
    <reaction evidence="1 11">
        <text>D-glyceraldehyde 3-phosphate = dihydroxyacetone phosphate</text>
        <dbReference type="Rhea" id="RHEA:18585"/>
        <dbReference type="ChEBI" id="CHEBI:57642"/>
        <dbReference type="ChEBI" id="CHEBI:59776"/>
        <dbReference type="EC" id="5.3.1.1"/>
    </reaction>
</comment>
<evidence type="ECO:0000313" key="13">
    <source>
        <dbReference type="Proteomes" id="UP000663827"/>
    </source>
</evidence>
<keyword evidence="10 11" id="KW-0413">Isomerase</keyword>
<keyword evidence="8 11" id="KW-0312">Gluconeogenesis</keyword>
<dbReference type="GO" id="GO:0019563">
    <property type="term" value="P:glycerol catabolic process"/>
    <property type="evidence" value="ECO:0007669"/>
    <property type="project" value="TreeGrafter"/>
</dbReference>
<dbReference type="Proteomes" id="UP000663827">
    <property type="component" value="Unassembled WGS sequence"/>
</dbReference>
<dbReference type="NCBIfam" id="TIGR00419">
    <property type="entry name" value="tim"/>
    <property type="match status" value="1"/>
</dbReference>
<dbReference type="Pfam" id="PF00121">
    <property type="entry name" value="TIM"/>
    <property type="match status" value="1"/>
</dbReference>
<dbReference type="FunFam" id="3.20.20.70:FF:000025">
    <property type="entry name" value="Triosephosphate isomerase"/>
    <property type="match status" value="1"/>
</dbReference>
<dbReference type="PANTHER" id="PTHR21139">
    <property type="entry name" value="TRIOSEPHOSPHATE ISOMERASE"/>
    <property type="match status" value="1"/>
</dbReference>
<dbReference type="InterPro" id="IPR022896">
    <property type="entry name" value="TrioseP_Isoase_bac/euk"/>
</dbReference>
<evidence type="ECO:0000256" key="5">
    <source>
        <dbReference type="ARBA" id="ARBA00011738"/>
    </source>
</evidence>
<proteinExistence type="inferred from homology"/>
<dbReference type="EMBL" id="CAJNJQ010006351">
    <property type="protein sequence ID" value="CAE7227340.1"/>
    <property type="molecule type" value="Genomic_DNA"/>
</dbReference>
<comment type="pathway">
    <text evidence="2 11">Carbohydrate degradation; glycolysis; D-glyceraldehyde 3-phosphate from glycerone phosphate: step 1/1.</text>
</comment>
<protein>
    <recommendedName>
        <fullName evidence="7 11">Triosephosphate isomerase</fullName>
        <ecNumber evidence="6 11">5.3.1.1</ecNumber>
    </recommendedName>
</protein>